<keyword evidence="2" id="KW-0378">Hydrolase</keyword>
<dbReference type="Pfam" id="PF12706">
    <property type="entry name" value="Lactamase_B_2"/>
    <property type="match status" value="1"/>
</dbReference>
<dbReference type="CDD" id="cd16279">
    <property type="entry name" value="metallo-hydrolase-like_MBL-fold"/>
    <property type="match status" value="1"/>
</dbReference>
<reference evidence="2 3" key="1">
    <citation type="submission" date="2019-04" db="EMBL/GenBank/DDBJ databases">
        <title>Complete genome sequence of Arthrobacter sp. ZXY-2 associated with effective atrazine degradation and salt adaptation.</title>
        <authorList>
            <person name="Zhao X."/>
        </authorList>
    </citation>
    <scope>NUCLEOTIDE SEQUENCE [LARGE SCALE GENOMIC DNA]</scope>
    <source>
        <strain evidence="3">ZP60</strain>
    </source>
</reference>
<name>A0A4D6KJC7_9EURY</name>
<dbReference type="SUPFAM" id="SSF56281">
    <property type="entry name" value="Metallo-hydrolase/oxidoreductase"/>
    <property type="match status" value="1"/>
</dbReference>
<protein>
    <submittedName>
        <fullName evidence="2">MBL fold metallo-hydrolase</fullName>
    </submittedName>
</protein>
<gene>
    <name evidence="2" type="ORF">E5139_06850</name>
</gene>
<dbReference type="InterPro" id="IPR036866">
    <property type="entry name" value="RibonucZ/Hydroxyglut_hydro"/>
</dbReference>
<evidence type="ECO:0000259" key="1">
    <source>
        <dbReference type="SMART" id="SM00849"/>
    </source>
</evidence>
<dbReference type="SMART" id="SM00849">
    <property type="entry name" value="Lactamase_B"/>
    <property type="match status" value="1"/>
</dbReference>
<dbReference type="GeneID" id="42178640"/>
<evidence type="ECO:0000313" key="2">
    <source>
        <dbReference type="EMBL" id="QCD65366.1"/>
    </source>
</evidence>
<dbReference type="AlphaFoldDB" id="A0A4D6KJC7"/>
<dbReference type="KEGG" id="halz:E5139_06850"/>
<reference evidence="2 3" key="2">
    <citation type="submission" date="2019-04" db="EMBL/GenBank/DDBJ databases">
        <authorList>
            <person name="Yang S."/>
            <person name="Wei W."/>
        </authorList>
    </citation>
    <scope>NUCLEOTIDE SEQUENCE [LARGE SCALE GENOMIC DNA]</scope>
    <source>
        <strain evidence="3">ZP60</strain>
    </source>
</reference>
<dbReference type="PANTHER" id="PTHR42663">
    <property type="entry name" value="HYDROLASE C777.06C-RELATED-RELATED"/>
    <property type="match status" value="1"/>
</dbReference>
<dbReference type="PANTHER" id="PTHR42663:SF12">
    <property type="entry name" value="ATP-BINDING PROTEIN PHNP"/>
    <property type="match status" value="1"/>
</dbReference>
<dbReference type="OMA" id="HIHFDHL"/>
<organism evidence="2 3">
    <name type="scientific">Halomicrobium mukohataei</name>
    <dbReference type="NCBI Taxonomy" id="57705"/>
    <lineage>
        <taxon>Archaea</taxon>
        <taxon>Methanobacteriati</taxon>
        <taxon>Methanobacteriota</taxon>
        <taxon>Stenosarchaea group</taxon>
        <taxon>Halobacteria</taxon>
        <taxon>Halobacteriales</taxon>
        <taxon>Haloarculaceae</taxon>
        <taxon>Halomicrobium</taxon>
    </lineage>
</organism>
<dbReference type="RefSeq" id="WP_015761713.1">
    <property type="nucleotide sequence ID" value="NZ_CP039375.1"/>
</dbReference>
<feature type="domain" description="Metallo-beta-lactamase" evidence="1">
    <location>
        <begin position="35"/>
        <end position="207"/>
    </location>
</feature>
<dbReference type="Gene3D" id="3.60.15.10">
    <property type="entry name" value="Ribonuclease Z/Hydroxyacylglutathione hydrolase-like"/>
    <property type="match status" value="1"/>
</dbReference>
<dbReference type="Proteomes" id="UP000297053">
    <property type="component" value="Chromosome"/>
</dbReference>
<proteinExistence type="predicted"/>
<dbReference type="InterPro" id="IPR001279">
    <property type="entry name" value="Metallo-B-lactamas"/>
</dbReference>
<accession>A0A4D6KJC7</accession>
<dbReference type="EMBL" id="CP039375">
    <property type="protein sequence ID" value="QCD65366.1"/>
    <property type="molecule type" value="Genomic_DNA"/>
</dbReference>
<sequence length="278" mass="30376">MQVTLLGTGDTTGTPTVGCDCATCERARDRGVERTRFSVHVERVNGDSLLIDFSPDFRQQFLRESVPLPDAAVVTHVHFDHLDGLGNVYRLVDSLPVYAADETDPQTGTSVVGTIRDRYHYLDRISVRGRTPFQRFEAAGFEVTLVPVVHPPLVSYGLRVDDPDSGASLAISGDTSYAIDENAREVLRGADLALVEGIVHADLCSHHPAGGDHYDDAGRPRTFGTKHMTLTGARALADDLAADRYRIVHTAHFVPPEQAFRDDVAVDGQRFELAGAKR</sequence>
<evidence type="ECO:0000313" key="3">
    <source>
        <dbReference type="Proteomes" id="UP000297053"/>
    </source>
</evidence>
<dbReference type="GO" id="GO:0016787">
    <property type="term" value="F:hydrolase activity"/>
    <property type="evidence" value="ECO:0007669"/>
    <property type="project" value="UniProtKB-KW"/>
</dbReference>